<organism evidence="1 2">
    <name type="scientific">Streptomyces tamarix</name>
    <dbReference type="NCBI Taxonomy" id="3078565"/>
    <lineage>
        <taxon>Bacteria</taxon>
        <taxon>Bacillati</taxon>
        <taxon>Actinomycetota</taxon>
        <taxon>Actinomycetes</taxon>
        <taxon>Kitasatosporales</taxon>
        <taxon>Streptomycetaceae</taxon>
        <taxon>Streptomyces</taxon>
    </lineage>
</organism>
<reference evidence="1 2" key="1">
    <citation type="submission" date="2023-09" db="EMBL/GenBank/DDBJ databases">
        <title>Streptomyces sp. nov.: A antagonism against Alternaria gaisen Producing Streptochlin, Isolated from Tamarix root soil.</title>
        <authorList>
            <person name="Chen Y."/>
        </authorList>
    </citation>
    <scope>NUCLEOTIDE SEQUENCE [LARGE SCALE GENOMIC DNA]</scope>
    <source>
        <strain evidence="1 2">TRM76323</strain>
    </source>
</reference>
<keyword evidence="2" id="KW-1185">Reference proteome</keyword>
<comment type="caution">
    <text evidence="1">The sequence shown here is derived from an EMBL/GenBank/DDBJ whole genome shotgun (WGS) entry which is preliminary data.</text>
</comment>
<gene>
    <name evidence="1" type="ORF">RND61_15400</name>
</gene>
<sequence>MTQFIEVSEARHLVDELKESYKNSDNEYLATLADRRLIDSDRVVLYSKKRFNRLKTGIHTIDNLDVLVYWLVENVKSDRVRWIP</sequence>
<proteinExistence type="predicted"/>
<evidence type="ECO:0000313" key="1">
    <source>
        <dbReference type="EMBL" id="MDT9683434.1"/>
    </source>
</evidence>
<dbReference type="Proteomes" id="UP001250181">
    <property type="component" value="Unassembled WGS sequence"/>
</dbReference>
<accession>A0ABU3QLW9</accession>
<dbReference type="RefSeq" id="WP_315878508.1">
    <property type="nucleotide sequence ID" value="NZ_JAWCTQ010000016.1"/>
</dbReference>
<dbReference type="EMBL" id="JAWCTQ010000016">
    <property type="protein sequence ID" value="MDT9683434.1"/>
    <property type="molecule type" value="Genomic_DNA"/>
</dbReference>
<protein>
    <submittedName>
        <fullName evidence="1">Uncharacterized protein</fullName>
    </submittedName>
</protein>
<evidence type="ECO:0000313" key="2">
    <source>
        <dbReference type="Proteomes" id="UP001250181"/>
    </source>
</evidence>
<name>A0ABU3QLW9_9ACTN</name>